<dbReference type="InterPro" id="IPR039424">
    <property type="entry name" value="SBP_5"/>
</dbReference>
<gene>
    <name evidence="2" type="ORF">HMPREF3233_00069</name>
</gene>
<accession>A0A133S7D5</accession>
<evidence type="ECO:0000313" key="2">
    <source>
        <dbReference type="EMBL" id="KXA65587.1"/>
    </source>
</evidence>
<dbReference type="PANTHER" id="PTHR30290">
    <property type="entry name" value="PERIPLASMIC BINDING COMPONENT OF ABC TRANSPORTER"/>
    <property type="match status" value="1"/>
</dbReference>
<sequence>MKAKPWLASKWSVSEDGKTWTFTINDKAKFSNGRKVTAQAVKESFERTFAKSNRAKTFFTYDSITADGQTLTIQTDKAYPNLPGSLGDPLFVIVDVQSEREGRNFSADGPIGTGPYVVTSFTKERAELAANENYWDGDVPFKRVEVPSINDANTRAMALQSGDIDMAINIGPGEYSLFADNKDYTVTEASSLRDVMARMSQKGELKDSNLRAALIAGIDRDSYAKNLLKDTFIAGKAPLPPSLDYGFKQLKDTNPYDPNKAKTLLAKSGWTDTNGDGLVDKNGQNLSLVLYTYTSRPELTLYAEAMQADYKKIGIDVQIKIVDYTMIDELAKTGDYDLLVSSVVTANTGDPVWFLKQYWGSNIDGDNPNNGSGFNNSRFDELTALAGSTLDATIARNAIINAQQILLDENATIFLGYPKINMIGKSYLKGIHTSPSEYYVITKDLKKE</sequence>
<dbReference type="SUPFAM" id="SSF53850">
    <property type="entry name" value="Periplasmic binding protein-like II"/>
    <property type="match status" value="1"/>
</dbReference>
<dbReference type="GO" id="GO:0015833">
    <property type="term" value="P:peptide transport"/>
    <property type="evidence" value="ECO:0007669"/>
    <property type="project" value="TreeGrafter"/>
</dbReference>
<dbReference type="GO" id="GO:1904680">
    <property type="term" value="F:peptide transmembrane transporter activity"/>
    <property type="evidence" value="ECO:0007669"/>
    <property type="project" value="TreeGrafter"/>
</dbReference>
<dbReference type="CDD" id="cd08490">
    <property type="entry name" value="PBP2_NikA_DppA_OppA_like_3"/>
    <property type="match status" value="1"/>
</dbReference>
<dbReference type="Pfam" id="PF00496">
    <property type="entry name" value="SBP_bac_5"/>
    <property type="match status" value="1"/>
</dbReference>
<dbReference type="PANTHER" id="PTHR30290:SF81">
    <property type="entry name" value="OLIGOPEPTIDE-BINDING PROTEIN OPPA"/>
    <property type="match status" value="1"/>
</dbReference>
<dbReference type="GO" id="GO:0043190">
    <property type="term" value="C:ATP-binding cassette (ABC) transporter complex"/>
    <property type="evidence" value="ECO:0007669"/>
    <property type="project" value="InterPro"/>
</dbReference>
<reference evidence="2 3" key="1">
    <citation type="submission" date="2016-01" db="EMBL/GenBank/DDBJ databases">
        <authorList>
            <person name="Oliw E.H."/>
        </authorList>
    </citation>
    <scope>NUCLEOTIDE SEQUENCE [LARGE SCALE GENOMIC DNA]</scope>
    <source>
        <strain evidence="2 3">CMW7756B</strain>
    </source>
</reference>
<dbReference type="Proteomes" id="UP000070226">
    <property type="component" value="Unassembled WGS sequence"/>
</dbReference>
<protein>
    <submittedName>
        <fullName evidence="2">ABC transporter, substrate-binding protein, family 5</fullName>
    </submittedName>
</protein>
<evidence type="ECO:0000259" key="1">
    <source>
        <dbReference type="Pfam" id="PF00496"/>
    </source>
</evidence>
<dbReference type="EMBL" id="LRQT01000002">
    <property type="protein sequence ID" value="KXA65587.1"/>
    <property type="molecule type" value="Genomic_DNA"/>
</dbReference>
<proteinExistence type="predicted"/>
<organism evidence="2">
    <name type="scientific">Veillonella atypica</name>
    <dbReference type="NCBI Taxonomy" id="39777"/>
    <lineage>
        <taxon>Bacteria</taxon>
        <taxon>Bacillati</taxon>
        <taxon>Bacillota</taxon>
        <taxon>Negativicutes</taxon>
        <taxon>Veillonellales</taxon>
        <taxon>Veillonellaceae</taxon>
        <taxon>Veillonella</taxon>
    </lineage>
</organism>
<dbReference type="PIRSF" id="PIRSF002741">
    <property type="entry name" value="MppA"/>
    <property type="match status" value="1"/>
</dbReference>
<dbReference type="InterPro" id="IPR000914">
    <property type="entry name" value="SBP_5_dom"/>
</dbReference>
<dbReference type="AlphaFoldDB" id="A0A133S7D5"/>
<comment type="caution">
    <text evidence="2">The sequence shown here is derived from an EMBL/GenBank/DDBJ whole genome shotgun (WGS) entry which is preliminary data.</text>
</comment>
<feature type="domain" description="Solute-binding protein family 5" evidence="1">
    <location>
        <begin position="3"/>
        <end position="363"/>
    </location>
</feature>
<name>A0A133S7D5_9FIRM</name>
<dbReference type="Gene3D" id="3.40.190.10">
    <property type="entry name" value="Periplasmic binding protein-like II"/>
    <property type="match status" value="1"/>
</dbReference>
<evidence type="ECO:0000313" key="3">
    <source>
        <dbReference type="Proteomes" id="UP000070226"/>
    </source>
</evidence>
<dbReference type="InterPro" id="IPR030678">
    <property type="entry name" value="Peptide/Ni-bd"/>
</dbReference>
<dbReference type="Gene3D" id="3.10.105.10">
    <property type="entry name" value="Dipeptide-binding Protein, Domain 3"/>
    <property type="match status" value="1"/>
</dbReference>
<dbReference type="GO" id="GO:0042597">
    <property type="term" value="C:periplasmic space"/>
    <property type="evidence" value="ECO:0007669"/>
    <property type="project" value="UniProtKB-ARBA"/>
</dbReference>
<dbReference type="PATRIC" id="fig|39777.7.peg.69"/>